<keyword evidence="5" id="KW-1185">Reference proteome</keyword>
<dbReference type="NCBIfam" id="NF010035">
    <property type="entry name" value="PRK13510.1"/>
    <property type="match status" value="1"/>
</dbReference>
<evidence type="ECO:0000256" key="1">
    <source>
        <dbReference type="ARBA" id="ARBA00022490"/>
    </source>
</evidence>
<dbReference type="InterPro" id="IPR023526">
    <property type="entry name" value="Sulphur_relay_TusB"/>
</dbReference>
<dbReference type="KEGG" id="pck:BMSBPS_0689"/>
<dbReference type="PATRIC" id="fig|1235990.3.peg.224"/>
<dbReference type="SUPFAM" id="SSF75169">
    <property type="entry name" value="DsrEFH-like"/>
    <property type="match status" value="1"/>
</dbReference>
<dbReference type="GO" id="GO:1990228">
    <property type="term" value="C:sulfurtransferase complex"/>
    <property type="evidence" value="ECO:0007669"/>
    <property type="project" value="TreeGrafter"/>
</dbReference>
<dbReference type="EMBL" id="AP012554">
    <property type="protein sequence ID" value="BAO00194.1"/>
    <property type="molecule type" value="Genomic_DNA"/>
</dbReference>
<reference evidence="4 5" key="1">
    <citation type="submission" date="2012-10" db="EMBL/GenBank/DDBJ databases">
        <title>Genome sequence of the symbiont of the pentatomidae stink bug Halyomorpha halys.</title>
        <authorList>
            <person name="Kobayashi H."/>
            <person name="Fujii-Muramatsu R."/>
            <person name="Takeishi K."/>
            <person name="Noda H."/>
        </authorList>
    </citation>
    <scope>NUCLEOTIDE SEQUENCE [LARGE SCALE GENOMIC DNA]</scope>
</reference>
<comment type="subunit">
    <text evidence="3">Heterohexamer, formed by a dimer of trimers. The hexameric TusBCD complex contains 2 copies each of TusB, TusC and TusD. The TusBCD complex interacts with TusE.</text>
</comment>
<sequence>MLYTMIHSPWECDFDSLLLLLDYKDDLLLLQDAVIAALQGSKTLLKLNSTPANVSVLEEDVIARGLTKQISSKIFRLHYIDFVNLTIKHEQQISW</sequence>
<gene>
    <name evidence="3" type="primary">tusB</name>
    <name evidence="4" type="ORF">HHS_02240</name>
</gene>
<evidence type="ECO:0000313" key="4">
    <source>
        <dbReference type="EMBL" id="BAO00194.1"/>
    </source>
</evidence>
<dbReference type="HAMAP" id="MF_01564">
    <property type="entry name" value="Thiourid_synth_B"/>
    <property type="match status" value="1"/>
</dbReference>
<evidence type="ECO:0000256" key="3">
    <source>
        <dbReference type="HAMAP-Rule" id="MF_01564"/>
    </source>
</evidence>
<protein>
    <recommendedName>
        <fullName evidence="3">Protein TusB</fullName>
    </recommendedName>
    <alternativeName>
        <fullName evidence="3">tRNA 2-thiouridine synthesizing protein B</fullName>
    </alternativeName>
</protein>
<dbReference type="RefSeq" id="WP_022564213.1">
    <property type="nucleotide sequence ID" value="NZ_CP010907.1"/>
</dbReference>
<comment type="similarity">
    <text evidence="3">Belongs to the DsrH/TusB family.</text>
</comment>
<dbReference type="PANTHER" id="PTHR37526:SF1">
    <property type="entry name" value="PROTEIN TUSB"/>
    <property type="match status" value="1"/>
</dbReference>
<dbReference type="OrthoDB" id="9795117at2"/>
<comment type="subcellular location">
    <subcellularLocation>
        <location evidence="3">Cytoplasm</location>
    </subcellularLocation>
</comment>
<organism evidence="4 5">
    <name type="scientific">Candidatus Pantoea carbekii</name>
    <dbReference type="NCBI Taxonomy" id="1235990"/>
    <lineage>
        <taxon>Bacteria</taxon>
        <taxon>Pseudomonadati</taxon>
        <taxon>Pseudomonadota</taxon>
        <taxon>Gammaproteobacteria</taxon>
        <taxon>Enterobacterales</taxon>
        <taxon>Erwiniaceae</taxon>
        <taxon>Pantoea</taxon>
    </lineage>
</organism>
<dbReference type="GO" id="GO:0002143">
    <property type="term" value="P:tRNA wobble position uridine thiolation"/>
    <property type="evidence" value="ECO:0007669"/>
    <property type="project" value="InterPro"/>
</dbReference>
<dbReference type="Gene3D" id="3.40.1260.10">
    <property type="entry name" value="DsrEFH-like"/>
    <property type="match status" value="1"/>
</dbReference>
<evidence type="ECO:0000313" key="5">
    <source>
        <dbReference type="Proteomes" id="UP000016900"/>
    </source>
</evidence>
<keyword evidence="1 3" id="KW-0963">Cytoplasm</keyword>
<dbReference type="Pfam" id="PF04077">
    <property type="entry name" value="DsrH"/>
    <property type="match status" value="1"/>
</dbReference>
<dbReference type="InterPro" id="IPR007215">
    <property type="entry name" value="Sulphur_relay_TusB/DsrH"/>
</dbReference>
<dbReference type="NCBIfam" id="TIGR03011">
    <property type="entry name" value="sulf_tusB_dsrH"/>
    <property type="match status" value="1"/>
</dbReference>
<proteinExistence type="inferred from homology"/>
<dbReference type="KEGG" id="hhs:HHS_02240"/>
<comment type="function">
    <text evidence="3">Part of a sulfur-relay system required for 2-thiolation of 5-methylaminomethyl-2-thiouridine (mnm(5)s(2)U) at tRNA wobble positions.</text>
</comment>
<dbReference type="AlphaFoldDB" id="U3U7G9"/>
<keyword evidence="2 3" id="KW-0819">tRNA processing</keyword>
<evidence type="ECO:0000256" key="2">
    <source>
        <dbReference type="ARBA" id="ARBA00022694"/>
    </source>
</evidence>
<accession>U3U7G9</accession>
<dbReference type="Proteomes" id="UP000016900">
    <property type="component" value="Chromosome"/>
</dbReference>
<dbReference type="PANTHER" id="PTHR37526">
    <property type="entry name" value="PROTEIN TUSB"/>
    <property type="match status" value="1"/>
</dbReference>
<dbReference type="STRING" id="1235990.BMSBPS_0689"/>
<dbReference type="eggNOG" id="COG2168">
    <property type="taxonomic scope" value="Bacteria"/>
</dbReference>
<name>U3U7G9_9GAMM</name>
<dbReference type="InterPro" id="IPR027396">
    <property type="entry name" value="DsrEFH-like"/>
</dbReference>